<keyword evidence="3" id="KW-0479">Metal-binding</keyword>
<evidence type="ECO:0000259" key="14">
    <source>
        <dbReference type="PROSITE" id="PS50157"/>
    </source>
</evidence>
<feature type="domain" description="C2H2-type" evidence="14">
    <location>
        <begin position="1037"/>
        <end position="1064"/>
    </location>
</feature>
<dbReference type="PROSITE" id="PS50157">
    <property type="entry name" value="ZINC_FINGER_C2H2_2"/>
    <property type="match status" value="6"/>
</dbReference>
<dbReference type="SUPFAM" id="SSF54695">
    <property type="entry name" value="POZ domain"/>
    <property type="match status" value="1"/>
</dbReference>
<feature type="domain" description="C2H2-type" evidence="14">
    <location>
        <begin position="1094"/>
        <end position="1121"/>
    </location>
</feature>
<evidence type="ECO:0000256" key="9">
    <source>
        <dbReference type="ARBA" id="ARBA00023163"/>
    </source>
</evidence>
<dbReference type="Gene3D" id="3.30.710.10">
    <property type="entry name" value="Potassium Channel Kv1.1, Chain A"/>
    <property type="match status" value="1"/>
</dbReference>
<feature type="compositionally biased region" description="Polar residues" evidence="12">
    <location>
        <begin position="869"/>
        <end position="885"/>
    </location>
</feature>
<dbReference type="InterPro" id="IPR013087">
    <property type="entry name" value="Znf_C2H2_type"/>
</dbReference>
<dbReference type="PROSITE" id="PS00028">
    <property type="entry name" value="ZINC_FINGER_C2H2_1"/>
    <property type="match status" value="4"/>
</dbReference>
<dbReference type="SMART" id="SM00225">
    <property type="entry name" value="BTB"/>
    <property type="match status" value="1"/>
</dbReference>
<dbReference type="GO" id="GO:0003690">
    <property type="term" value="F:double-stranded DNA binding"/>
    <property type="evidence" value="ECO:0007669"/>
    <property type="project" value="UniProtKB-ARBA"/>
</dbReference>
<evidence type="ECO:0000313" key="16">
    <source>
        <dbReference type="Proteomes" id="UP001487740"/>
    </source>
</evidence>
<dbReference type="Gene3D" id="1.25.40.420">
    <property type="match status" value="1"/>
</dbReference>
<comment type="subcellular location">
    <subcellularLocation>
        <location evidence="1">Nucleus</location>
    </subcellularLocation>
</comment>
<evidence type="ECO:0000256" key="7">
    <source>
        <dbReference type="ARBA" id="ARBA00023015"/>
    </source>
</evidence>
<feature type="compositionally biased region" description="Low complexity" evidence="12">
    <location>
        <begin position="1162"/>
        <end position="1171"/>
    </location>
</feature>
<dbReference type="EMBL" id="JARAKH010000007">
    <property type="protein sequence ID" value="KAK8402640.1"/>
    <property type="molecule type" value="Genomic_DNA"/>
</dbReference>
<name>A0AAW0URL3_SCYPA</name>
<sequence length="1304" mass="147325">MEMALNLLPNNAMTFTENQHGTAVLEKLKSQRELVRCCDVVLHVAGNQFQAHRCVLAACSPYFDSIFKAGKTVKEQLTITSQDPEVFHCLLAYMYTGTVVVDKTNVAELLRLANRLLIAKLKEHCAEYLERYLDATNCLTVRDMATKYNLKALEKTTGTFIQTHLSEVVEGDEVLEMSHTRLEDFLRCPNWHLHEDQTLLLVTRWVHHCPKSRERNLRSLLTWVQWSHLNPETPIHLIQSHPLYMSSSRLALFFLLDALNEHSLLPSAFLTSFSNLKAKFSQSADSVVDNESFFSLAISTAIDELQEDQLSGGRNQEVMPTVTDFSTHTGPFHSAQNLPLDPDDLTNPTNLTMLSQLHKPSDFHITSRRDGNDQDTEQCNQYDSCRIIHNSQDIHGNPPSSVYSQPGPSGKENVCHTHISEGLVGDSESVEDGKFSSNSQGHFGQPLVRNMTVWHQEPPYSAEESLSSDSSQMYQRQVYDQNFSMKTQCPESFNTRVNPQAIYTLRETPHKNKPGFASAVSYYVSTYNPDDDMTVSDDQSTQSFPYDENFNPGMNFYTCRSSDVKESQHLMIESHHTQENYAKSYYHDDLATAQDVSCTQPDVYYNENSTDTQISNCPQDMTIQVKDLPQNLETEVAINSENTRINTLSERMLADDPHYDHYPLKTNVAESKFHRDAVRPVEEPVLSIGPRDIVSQEFLLDGKRLAADCDLEARGIVTVVGGTLEGDKTYKGCSLENGGEKFYKESHTTDGKEFTKNEPGENIRDPLALSIEVTSLERHHTHVVSSIENTPRQVKFKMNRSCSQGISGFLSSTSQDLTVSSEPSLPSNAPVTDIIDMIKIETHEVDPDDPQIVLNGREETSSKKELKENQVNTEPESGDTLSSTVNERENVGPAVKETLRKICRKEKITLKNKEKKKEGANTSERVCEVCRASFLQTRLYFSHMREHFPGPPHSCDTCEASFKRIYHLLEHRVTHQDAKVHKCPHCPFRAHKKFNLTEHLTQHSKSRKFKCKICGDSFSRIQNLQIHETKHTSERPFLCESCGWSGKTKNSLIIHTKKHTGELLRCQYSACTYATAKKSHLKEHMLKHSNSRLFICEDCGHSFITNSHLRRHVKQHLLEKPFKCSQCDYSSPRQDRLKVHIKKKHAPKESATVQSKKKMSKKNNTNTGSSKHQTVVTSSITAHIECSQADIFSDLDNTNISLQPQLSGTPPPTTLSEYPPSPSYTFPSQSAPEDSLIIVSDMASVTEGFAPLNQTYEGSYHSPQYQTSPSHFAALSPTQTTLSYSNGHNQEESPLNFAACMKYD</sequence>
<dbReference type="Pfam" id="PF00096">
    <property type="entry name" value="zf-C2H2"/>
    <property type="match status" value="2"/>
</dbReference>
<dbReference type="GO" id="GO:0005634">
    <property type="term" value="C:nucleus"/>
    <property type="evidence" value="ECO:0007669"/>
    <property type="project" value="UniProtKB-SubCell"/>
</dbReference>
<organism evidence="15 16">
    <name type="scientific">Scylla paramamosain</name>
    <name type="common">Mud crab</name>
    <dbReference type="NCBI Taxonomy" id="85552"/>
    <lineage>
        <taxon>Eukaryota</taxon>
        <taxon>Metazoa</taxon>
        <taxon>Ecdysozoa</taxon>
        <taxon>Arthropoda</taxon>
        <taxon>Crustacea</taxon>
        <taxon>Multicrustacea</taxon>
        <taxon>Malacostraca</taxon>
        <taxon>Eumalacostraca</taxon>
        <taxon>Eucarida</taxon>
        <taxon>Decapoda</taxon>
        <taxon>Pleocyemata</taxon>
        <taxon>Brachyura</taxon>
        <taxon>Eubrachyura</taxon>
        <taxon>Portunoidea</taxon>
        <taxon>Portunidae</taxon>
        <taxon>Portuninae</taxon>
        <taxon>Scylla</taxon>
    </lineage>
</organism>
<dbReference type="Proteomes" id="UP001487740">
    <property type="component" value="Unassembled WGS sequence"/>
</dbReference>
<dbReference type="InterPro" id="IPR000210">
    <property type="entry name" value="BTB/POZ_dom"/>
</dbReference>
<feature type="domain" description="C2H2-type" evidence="14">
    <location>
        <begin position="1009"/>
        <end position="1036"/>
    </location>
</feature>
<comment type="similarity">
    <text evidence="2">Belongs to the krueppel C2H2-type zinc-finger protein family.</text>
</comment>
<feature type="domain" description="C2H2-type" evidence="14">
    <location>
        <begin position="1064"/>
        <end position="1093"/>
    </location>
</feature>
<accession>A0AAW0URL3</accession>
<feature type="compositionally biased region" description="Basic and acidic residues" evidence="12">
    <location>
        <begin position="856"/>
        <end position="868"/>
    </location>
</feature>
<keyword evidence="8" id="KW-0238">DNA-binding</keyword>
<keyword evidence="7" id="KW-0805">Transcription regulation</keyword>
<proteinExistence type="inferred from homology"/>
<dbReference type="InterPro" id="IPR036236">
    <property type="entry name" value="Znf_C2H2_sf"/>
</dbReference>
<dbReference type="Pfam" id="PF00651">
    <property type="entry name" value="BTB"/>
    <property type="match status" value="1"/>
</dbReference>
<reference evidence="15 16" key="1">
    <citation type="submission" date="2023-03" db="EMBL/GenBank/DDBJ databases">
        <title>High-quality genome of Scylla paramamosain provides insights in environmental adaptation.</title>
        <authorList>
            <person name="Zhang L."/>
        </authorList>
    </citation>
    <scope>NUCLEOTIDE SEQUENCE [LARGE SCALE GENOMIC DNA]</scope>
    <source>
        <strain evidence="15">LZ_2023a</strain>
        <tissue evidence="15">Muscle</tissue>
    </source>
</reference>
<dbReference type="Gene3D" id="3.30.160.60">
    <property type="entry name" value="Classic Zinc Finger"/>
    <property type="match status" value="5"/>
</dbReference>
<dbReference type="Pfam" id="PF07707">
    <property type="entry name" value="BACK"/>
    <property type="match status" value="1"/>
</dbReference>
<evidence type="ECO:0000256" key="12">
    <source>
        <dbReference type="SAM" id="MobiDB-lite"/>
    </source>
</evidence>
<feature type="domain" description="C2H2-type" evidence="14">
    <location>
        <begin position="1122"/>
        <end position="1150"/>
    </location>
</feature>
<keyword evidence="4" id="KW-0677">Repeat</keyword>
<evidence type="ECO:0000256" key="10">
    <source>
        <dbReference type="ARBA" id="ARBA00023242"/>
    </source>
</evidence>
<feature type="region of interest" description="Disordered" evidence="12">
    <location>
        <begin position="1202"/>
        <end position="1230"/>
    </location>
</feature>
<keyword evidence="10" id="KW-0539">Nucleus</keyword>
<keyword evidence="16" id="KW-1185">Reference proteome</keyword>
<dbReference type="PROSITE" id="PS50097">
    <property type="entry name" value="BTB"/>
    <property type="match status" value="1"/>
</dbReference>
<dbReference type="GO" id="GO:0008270">
    <property type="term" value="F:zinc ion binding"/>
    <property type="evidence" value="ECO:0007669"/>
    <property type="project" value="UniProtKB-KW"/>
</dbReference>
<gene>
    <name evidence="15" type="ORF">O3P69_000770</name>
</gene>
<dbReference type="PANTHER" id="PTHR24394">
    <property type="entry name" value="ZINC FINGER PROTEIN"/>
    <property type="match status" value="1"/>
</dbReference>
<evidence type="ECO:0000256" key="8">
    <source>
        <dbReference type="ARBA" id="ARBA00023125"/>
    </source>
</evidence>
<evidence type="ECO:0000259" key="13">
    <source>
        <dbReference type="PROSITE" id="PS50097"/>
    </source>
</evidence>
<keyword evidence="5 11" id="KW-0863">Zinc-finger</keyword>
<dbReference type="PANTHER" id="PTHR24394:SF44">
    <property type="entry name" value="ZINC FINGER PROTEIN 271-LIKE"/>
    <property type="match status" value="1"/>
</dbReference>
<evidence type="ECO:0000256" key="3">
    <source>
        <dbReference type="ARBA" id="ARBA00022723"/>
    </source>
</evidence>
<comment type="caution">
    <text evidence="15">The sequence shown here is derived from an EMBL/GenBank/DDBJ whole genome shotgun (WGS) entry which is preliminary data.</text>
</comment>
<dbReference type="GO" id="GO:0000981">
    <property type="term" value="F:DNA-binding transcription factor activity, RNA polymerase II-specific"/>
    <property type="evidence" value="ECO:0007669"/>
    <property type="project" value="TreeGrafter"/>
</dbReference>
<evidence type="ECO:0000256" key="2">
    <source>
        <dbReference type="ARBA" id="ARBA00006991"/>
    </source>
</evidence>
<protein>
    <submittedName>
        <fullName evidence="15">Uncharacterized protein</fullName>
    </submittedName>
</protein>
<dbReference type="InterPro" id="IPR011705">
    <property type="entry name" value="BACK"/>
</dbReference>
<dbReference type="FunFam" id="3.30.160.60:FF:001370">
    <property type="entry name" value="Zinc finger protein"/>
    <property type="match status" value="1"/>
</dbReference>
<dbReference type="SMART" id="SM00355">
    <property type="entry name" value="ZnF_C2H2"/>
    <property type="match status" value="8"/>
</dbReference>
<feature type="domain" description="C2H2-type" evidence="14">
    <location>
        <begin position="953"/>
        <end position="980"/>
    </location>
</feature>
<feature type="region of interest" description="Disordered" evidence="12">
    <location>
        <begin position="390"/>
        <end position="411"/>
    </location>
</feature>
<evidence type="ECO:0000256" key="4">
    <source>
        <dbReference type="ARBA" id="ARBA00022737"/>
    </source>
</evidence>
<feature type="region of interest" description="Disordered" evidence="12">
    <location>
        <begin position="843"/>
        <end position="887"/>
    </location>
</feature>
<feature type="domain" description="BTB" evidence="13">
    <location>
        <begin position="38"/>
        <end position="103"/>
    </location>
</feature>
<dbReference type="SMART" id="SM00875">
    <property type="entry name" value="BACK"/>
    <property type="match status" value="1"/>
</dbReference>
<keyword evidence="6" id="KW-0862">Zinc</keyword>
<keyword evidence="9" id="KW-0804">Transcription</keyword>
<feature type="region of interest" description="Disordered" evidence="12">
    <location>
        <begin position="1142"/>
        <end position="1173"/>
    </location>
</feature>
<feature type="compositionally biased region" description="Polar residues" evidence="12">
    <location>
        <begin position="390"/>
        <end position="407"/>
    </location>
</feature>
<evidence type="ECO:0000256" key="6">
    <source>
        <dbReference type="ARBA" id="ARBA00022833"/>
    </source>
</evidence>
<evidence type="ECO:0000256" key="5">
    <source>
        <dbReference type="ARBA" id="ARBA00022771"/>
    </source>
</evidence>
<dbReference type="SUPFAM" id="SSF57667">
    <property type="entry name" value="beta-beta-alpha zinc fingers"/>
    <property type="match status" value="4"/>
</dbReference>
<evidence type="ECO:0000313" key="15">
    <source>
        <dbReference type="EMBL" id="KAK8402640.1"/>
    </source>
</evidence>
<evidence type="ECO:0000256" key="1">
    <source>
        <dbReference type="ARBA" id="ARBA00004123"/>
    </source>
</evidence>
<dbReference type="InterPro" id="IPR011333">
    <property type="entry name" value="SKP1/BTB/POZ_sf"/>
</dbReference>
<evidence type="ECO:0000256" key="11">
    <source>
        <dbReference type="PROSITE-ProRule" id="PRU00042"/>
    </source>
</evidence>